<evidence type="ECO:0000256" key="2">
    <source>
        <dbReference type="ARBA" id="ARBA00022526"/>
    </source>
</evidence>
<evidence type="ECO:0000256" key="3">
    <source>
        <dbReference type="ARBA" id="ARBA00022857"/>
    </source>
</evidence>
<feature type="binding site" evidence="6">
    <location>
        <position position="207"/>
    </location>
    <ligand>
        <name>substrate</name>
    </ligand>
</feature>
<protein>
    <recommendedName>
        <fullName evidence="6">Glucose-6-phosphate 1-dehydrogenase</fullName>
        <shortName evidence="6">G6PD</shortName>
        <ecNumber evidence="6">1.1.1.49</ecNumber>
    </recommendedName>
</protein>
<dbReference type="InterPro" id="IPR001282">
    <property type="entry name" value="G6P_DH"/>
</dbReference>
<dbReference type="EMBL" id="CP019454">
    <property type="protein sequence ID" value="AUW94845.1"/>
    <property type="molecule type" value="Genomic_DNA"/>
</dbReference>
<evidence type="ECO:0000259" key="8">
    <source>
        <dbReference type="Pfam" id="PF02781"/>
    </source>
</evidence>
<dbReference type="SUPFAM" id="SSF51735">
    <property type="entry name" value="NAD(P)-binding Rossmann-fold domains"/>
    <property type="match status" value="1"/>
</dbReference>
<feature type="active site" description="Proton acceptor" evidence="6">
    <location>
        <position position="231"/>
    </location>
</feature>
<dbReference type="InterPro" id="IPR022674">
    <property type="entry name" value="G6P_DH_NAD-bd"/>
</dbReference>
<organism evidence="9 10">
    <name type="scientific">Sulfobacillus thermotolerans</name>
    <dbReference type="NCBI Taxonomy" id="338644"/>
    <lineage>
        <taxon>Bacteria</taxon>
        <taxon>Bacillati</taxon>
        <taxon>Bacillota</taxon>
        <taxon>Clostridia</taxon>
        <taxon>Eubacteriales</taxon>
        <taxon>Clostridiales Family XVII. Incertae Sedis</taxon>
        <taxon>Sulfobacillus</taxon>
    </lineage>
</organism>
<comment type="catalytic activity">
    <reaction evidence="6">
        <text>D-glucose 6-phosphate + NADP(+) = 6-phospho-D-glucono-1,5-lactone + NADPH + H(+)</text>
        <dbReference type="Rhea" id="RHEA:15841"/>
        <dbReference type="ChEBI" id="CHEBI:15378"/>
        <dbReference type="ChEBI" id="CHEBI:57783"/>
        <dbReference type="ChEBI" id="CHEBI:57955"/>
        <dbReference type="ChEBI" id="CHEBI:58349"/>
        <dbReference type="ChEBI" id="CHEBI:61548"/>
        <dbReference type="EC" id="1.1.1.49"/>
    </reaction>
</comment>
<keyword evidence="10" id="KW-1185">Reference proteome</keyword>
<feature type="binding site" evidence="6">
    <location>
        <begin position="85"/>
        <end position="86"/>
    </location>
    <ligand>
        <name>NADP(+)</name>
        <dbReference type="ChEBI" id="CHEBI:58349"/>
    </ligand>
</feature>
<comment type="caution">
    <text evidence="6">Lacks conserved residue(s) required for the propagation of feature annotation.</text>
</comment>
<accession>A0ABM6RTX1</accession>
<dbReference type="InterPro" id="IPR036291">
    <property type="entry name" value="NAD(P)-bd_dom_sf"/>
</dbReference>
<dbReference type="Gene3D" id="3.40.50.720">
    <property type="entry name" value="NAD(P)-binding Rossmann-like Domain"/>
    <property type="match status" value="1"/>
</dbReference>
<dbReference type="Pfam" id="PF00479">
    <property type="entry name" value="G6PD_N"/>
    <property type="match status" value="1"/>
</dbReference>
<comment type="pathway">
    <text evidence="1 6">Carbohydrate degradation; pentose phosphate pathway; D-ribulose 5-phosphate from D-glucose 6-phosphate (oxidative stage): step 1/3.</text>
</comment>
<dbReference type="PANTHER" id="PTHR23429">
    <property type="entry name" value="GLUCOSE-6-PHOSPHATE 1-DEHYDROGENASE G6PD"/>
    <property type="match status" value="1"/>
</dbReference>
<evidence type="ECO:0000313" key="10">
    <source>
        <dbReference type="Proteomes" id="UP000325292"/>
    </source>
</evidence>
<evidence type="ECO:0000259" key="7">
    <source>
        <dbReference type="Pfam" id="PF00479"/>
    </source>
</evidence>
<feature type="domain" description="Glucose-6-phosphate dehydrogenase C-terminal" evidence="8">
    <location>
        <begin position="180"/>
        <end position="464"/>
    </location>
</feature>
<dbReference type="InterPro" id="IPR022675">
    <property type="entry name" value="G6P_DH_C"/>
</dbReference>
<evidence type="ECO:0000313" key="9">
    <source>
        <dbReference type="EMBL" id="AUW94845.1"/>
    </source>
</evidence>
<dbReference type="Gene3D" id="3.30.360.10">
    <property type="entry name" value="Dihydrodipicolinate Reductase, domain 2"/>
    <property type="match status" value="1"/>
</dbReference>
<dbReference type="SUPFAM" id="SSF55347">
    <property type="entry name" value="Glyceraldehyde-3-phosphate dehydrogenase-like, C-terminal domain"/>
    <property type="match status" value="1"/>
</dbReference>
<gene>
    <name evidence="6" type="primary">zwf</name>
    <name evidence="9" type="ORF">BXT84_13530</name>
</gene>
<dbReference type="HAMAP" id="MF_00966">
    <property type="entry name" value="G6PD"/>
    <property type="match status" value="1"/>
</dbReference>
<evidence type="ECO:0000256" key="1">
    <source>
        <dbReference type="ARBA" id="ARBA00004937"/>
    </source>
</evidence>
<feature type="binding site" evidence="6">
    <location>
        <position position="169"/>
    </location>
    <ligand>
        <name>substrate</name>
    </ligand>
</feature>
<reference evidence="9 10" key="1">
    <citation type="journal article" date="2019" name="Sci. Rep.">
        <title>Sulfobacillus thermotolerans: new insights into resistance and metabolic capacities of acidophilic chemolithotrophs.</title>
        <authorList>
            <person name="Panyushkina A.E."/>
            <person name="Babenko V.V."/>
            <person name="Nikitina A.S."/>
            <person name="Selezneva O.V."/>
            <person name="Tsaplina I.A."/>
            <person name="Letarova M.A."/>
            <person name="Kostryukova E.S."/>
            <person name="Letarov A.V."/>
        </authorList>
    </citation>
    <scope>NUCLEOTIDE SEQUENCE [LARGE SCALE GENOMIC DNA]</scope>
    <source>
        <strain evidence="9 10">Kr1</strain>
    </source>
</reference>
<keyword evidence="2 6" id="KW-0313">Glucose metabolism</keyword>
<feature type="binding site" evidence="6">
    <location>
        <begin position="11"/>
        <end position="18"/>
    </location>
    <ligand>
        <name>NADP(+)</name>
        <dbReference type="ChEBI" id="CHEBI:58349"/>
    </ligand>
</feature>
<dbReference type="Proteomes" id="UP000325292">
    <property type="component" value="Chromosome"/>
</dbReference>
<name>A0ABM6RTX1_9FIRM</name>
<dbReference type="Pfam" id="PF02781">
    <property type="entry name" value="G6PD_C"/>
    <property type="match status" value="1"/>
</dbReference>
<feature type="domain" description="Glucose-6-phosphate dehydrogenase NAD-binding" evidence="7">
    <location>
        <begin position="8"/>
        <end position="178"/>
    </location>
</feature>
<proteinExistence type="inferred from homology"/>
<evidence type="ECO:0000256" key="6">
    <source>
        <dbReference type="HAMAP-Rule" id="MF_00966"/>
    </source>
</evidence>
<comment type="function">
    <text evidence="6">Catalyzes the oxidation of glucose 6-phosphate to 6-phosphogluconolactone.</text>
</comment>
<feature type="binding site" evidence="6">
    <location>
        <position position="173"/>
    </location>
    <ligand>
        <name>substrate</name>
    </ligand>
</feature>
<comment type="similarity">
    <text evidence="6">Belongs to the glucose-6-phosphate dehydrogenase family.</text>
</comment>
<evidence type="ECO:0000256" key="5">
    <source>
        <dbReference type="ARBA" id="ARBA00023277"/>
    </source>
</evidence>
<keyword evidence="4 6" id="KW-0560">Oxidoreductase</keyword>
<sequence>MTDHSTFVIFGATGDLTRRLLFPAIYRLYAQGEWAPTRIIAYAKEDWSASQFLTHVENNLKSFAPTFDANTWERLKASVTYRSGDLQAHDLKQLAPDITGPAVFYLALPPQLFAQAAKGLGEAGFNDQTNGWRRLVVEKPFGLDLESAQTLGNAIAAWWAEDQIFRIDHFLGKDTAQNVLVFRFVNRLLESVWNGAHIAQVQITYAETLGLEGRWQYYDKAGALRDMLQNHLLQLFALVAMEPPSGWAAEELHNHKAEVLRAVRALEADSAVAGQYGPGTTQGQAVPGYVQENGIAADSQTETYAALKLHVDNWRWHGVPFYLRSGKRLAADYAEIAIQLKPVPRHLFGAGLADWIVFRMKPDEAIDLVMFAKKPGLEMDTKQVILSAPYKKAGEHDYSAYEQLLLDVLSGEQSAFPRWDEVEQSWRIVDPILKAWANTPPEVYPAGSQGPRSQDRLMEAGLQWRPLPS</sequence>
<feature type="binding site" evidence="6">
    <location>
        <position position="139"/>
    </location>
    <ligand>
        <name>NADP(+)</name>
        <dbReference type="ChEBI" id="CHEBI:58349"/>
    </ligand>
</feature>
<dbReference type="PANTHER" id="PTHR23429:SF0">
    <property type="entry name" value="GLUCOSE-6-PHOSPHATE 1-DEHYDROGENASE"/>
    <property type="match status" value="1"/>
</dbReference>
<feature type="binding site" evidence="6">
    <location>
        <position position="327"/>
    </location>
    <ligand>
        <name>substrate</name>
    </ligand>
</feature>
<feature type="binding site" evidence="6">
    <location>
        <position position="226"/>
    </location>
    <ligand>
        <name>substrate</name>
    </ligand>
</feature>
<keyword evidence="5 6" id="KW-0119">Carbohydrate metabolism</keyword>
<keyword evidence="3 6" id="KW-0521">NADP</keyword>
<dbReference type="NCBIfam" id="NF009492">
    <property type="entry name" value="PRK12853.1-3"/>
    <property type="match status" value="1"/>
</dbReference>
<dbReference type="NCBIfam" id="TIGR00871">
    <property type="entry name" value="zwf"/>
    <property type="match status" value="1"/>
</dbReference>
<dbReference type="PRINTS" id="PR00079">
    <property type="entry name" value="G6PDHDRGNASE"/>
</dbReference>
<dbReference type="EC" id="1.1.1.49" evidence="6"/>
<dbReference type="PIRSF" id="PIRSF000110">
    <property type="entry name" value="G6PD"/>
    <property type="match status" value="1"/>
</dbReference>
<evidence type="ECO:0000256" key="4">
    <source>
        <dbReference type="ARBA" id="ARBA00023002"/>
    </source>
</evidence>